<feature type="domain" description="Thioredoxin" evidence="2">
    <location>
        <begin position="1"/>
        <end position="173"/>
    </location>
</feature>
<organism evidence="3 4">
    <name type="scientific">Terriglobus aquaticus</name>
    <dbReference type="NCBI Taxonomy" id="940139"/>
    <lineage>
        <taxon>Bacteria</taxon>
        <taxon>Pseudomonadati</taxon>
        <taxon>Acidobacteriota</taxon>
        <taxon>Terriglobia</taxon>
        <taxon>Terriglobales</taxon>
        <taxon>Acidobacteriaceae</taxon>
        <taxon>Terriglobus</taxon>
    </lineage>
</organism>
<proteinExistence type="inferred from homology"/>
<dbReference type="InterPro" id="IPR036249">
    <property type="entry name" value="Thioredoxin-like_sf"/>
</dbReference>
<dbReference type="RefSeq" id="WP_263414295.1">
    <property type="nucleotide sequence ID" value="NZ_BAABBH010000001.1"/>
</dbReference>
<accession>A0ABW9KP24</accession>
<name>A0ABW9KP24_9BACT</name>
<comment type="similarity">
    <text evidence="1">Belongs to the thioredoxin family. DsbA subfamily.</text>
</comment>
<dbReference type="InterPro" id="IPR013766">
    <property type="entry name" value="Thioredoxin_domain"/>
</dbReference>
<dbReference type="PROSITE" id="PS51352">
    <property type="entry name" value="THIOREDOXIN_2"/>
    <property type="match status" value="1"/>
</dbReference>
<dbReference type="InterPro" id="IPR012336">
    <property type="entry name" value="Thioredoxin-like_fold"/>
</dbReference>
<dbReference type="PANTHER" id="PTHR13887">
    <property type="entry name" value="GLUTATHIONE S-TRANSFERASE KAPPA"/>
    <property type="match status" value="1"/>
</dbReference>
<comment type="caution">
    <text evidence="3">The sequence shown here is derived from an EMBL/GenBank/DDBJ whole genome shotgun (WGS) entry which is preliminary data.</text>
</comment>
<evidence type="ECO:0000313" key="3">
    <source>
        <dbReference type="EMBL" id="MFN2977547.1"/>
    </source>
</evidence>
<reference evidence="3 4" key="1">
    <citation type="submission" date="2024-12" db="EMBL/GenBank/DDBJ databases">
        <authorList>
            <person name="Lee Y."/>
        </authorList>
    </citation>
    <scope>NUCLEOTIDE SEQUENCE [LARGE SCALE GENOMIC DNA]</scope>
    <source>
        <strain evidence="3 4">03SUJ4</strain>
    </source>
</reference>
<evidence type="ECO:0000259" key="2">
    <source>
        <dbReference type="PROSITE" id="PS51352"/>
    </source>
</evidence>
<protein>
    <submittedName>
        <fullName evidence="3">DsbA family protein</fullName>
    </submittedName>
</protein>
<sequence>MADLKVPVGNDDHCAGDESAAVTLVEYGDFQCPDCGVAYPIVKQLQKHFGDDLRFVYRNFPLPMHEFAETAAEAAEFAGSKGKYWEMHDALFEHQEEFSETFFGDLAEQVDLNPAALSRALENESFEDKIEDDVNSGEQSGVHGTPTFFINGKLHDDSYDLATLRAAIEAAVEK</sequence>
<dbReference type="Proteomes" id="UP001634747">
    <property type="component" value="Unassembled WGS sequence"/>
</dbReference>
<evidence type="ECO:0000313" key="4">
    <source>
        <dbReference type="Proteomes" id="UP001634747"/>
    </source>
</evidence>
<gene>
    <name evidence="3" type="ORF">ACK2TP_17380</name>
</gene>
<dbReference type="PANTHER" id="PTHR13887:SF55">
    <property type="entry name" value="SLR0313 PROTEIN"/>
    <property type="match status" value="1"/>
</dbReference>
<dbReference type="Pfam" id="PF13462">
    <property type="entry name" value="Thioredoxin_4"/>
    <property type="match status" value="1"/>
</dbReference>
<dbReference type="SUPFAM" id="SSF52833">
    <property type="entry name" value="Thioredoxin-like"/>
    <property type="match status" value="1"/>
</dbReference>
<dbReference type="EMBL" id="JBJYXY010000001">
    <property type="protein sequence ID" value="MFN2977547.1"/>
    <property type="molecule type" value="Genomic_DNA"/>
</dbReference>
<dbReference type="Gene3D" id="3.40.30.10">
    <property type="entry name" value="Glutaredoxin"/>
    <property type="match status" value="1"/>
</dbReference>
<evidence type="ECO:0000256" key="1">
    <source>
        <dbReference type="ARBA" id="ARBA00005791"/>
    </source>
</evidence>
<keyword evidence="4" id="KW-1185">Reference proteome</keyword>